<name>A0A165QTK7_9APHY</name>
<dbReference type="OrthoDB" id="2803471at2759"/>
<dbReference type="AlphaFoldDB" id="A0A165QTK7"/>
<protein>
    <recommendedName>
        <fullName evidence="1">DUF6533 domain-containing protein</fullName>
    </recommendedName>
</protein>
<keyword evidence="3" id="KW-1185">Reference proteome</keyword>
<reference evidence="2 3" key="1">
    <citation type="journal article" date="2016" name="Mol. Biol. Evol.">
        <title>Comparative Genomics of Early-Diverging Mushroom-Forming Fungi Provides Insights into the Origins of Lignocellulose Decay Capabilities.</title>
        <authorList>
            <person name="Nagy L.G."/>
            <person name="Riley R."/>
            <person name="Tritt A."/>
            <person name="Adam C."/>
            <person name="Daum C."/>
            <person name="Floudas D."/>
            <person name="Sun H."/>
            <person name="Yadav J.S."/>
            <person name="Pangilinan J."/>
            <person name="Larsson K.H."/>
            <person name="Matsuura K."/>
            <person name="Barry K."/>
            <person name="Labutti K."/>
            <person name="Kuo R."/>
            <person name="Ohm R.A."/>
            <person name="Bhattacharya S.S."/>
            <person name="Shirouzu T."/>
            <person name="Yoshinaga Y."/>
            <person name="Martin F.M."/>
            <person name="Grigoriev I.V."/>
            <person name="Hibbett D.S."/>
        </authorList>
    </citation>
    <scope>NUCLEOTIDE SEQUENCE [LARGE SCALE GENOMIC DNA]</scope>
    <source>
        <strain evidence="2 3">L-15889</strain>
    </source>
</reference>
<evidence type="ECO:0000259" key="1">
    <source>
        <dbReference type="Pfam" id="PF20151"/>
    </source>
</evidence>
<dbReference type="InterPro" id="IPR045340">
    <property type="entry name" value="DUF6533"/>
</dbReference>
<proteinExistence type="predicted"/>
<evidence type="ECO:0000313" key="2">
    <source>
        <dbReference type="EMBL" id="KZT69912.1"/>
    </source>
</evidence>
<evidence type="ECO:0000313" key="3">
    <source>
        <dbReference type="Proteomes" id="UP000076727"/>
    </source>
</evidence>
<sequence>MPRVPQLPPERGPTLSQVLSEIWTFVFFSNDMSWAANTVWCYDYLLTLDREIKFFWNSRWSLNKALFFGYRYPPLLNTILDFLINLPLSWQNVSLCDSVALSNGS</sequence>
<dbReference type="Pfam" id="PF20151">
    <property type="entry name" value="DUF6533"/>
    <property type="match status" value="1"/>
</dbReference>
<gene>
    <name evidence="2" type="ORF">DAEQUDRAFT_231050</name>
</gene>
<accession>A0A165QTK7</accession>
<dbReference type="EMBL" id="KV429054">
    <property type="protein sequence ID" value="KZT69912.1"/>
    <property type="molecule type" value="Genomic_DNA"/>
</dbReference>
<feature type="domain" description="DUF6533" evidence="1">
    <location>
        <begin position="35"/>
        <end position="76"/>
    </location>
</feature>
<organism evidence="2 3">
    <name type="scientific">Daedalea quercina L-15889</name>
    <dbReference type="NCBI Taxonomy" id="1314783"/>
    <lineage>
        <taxon>Eukaryota</taxon>
        <taxon>Fungi</taxon>
        <taxon>Dikarya</taxon>
        <taxon>Basidiomycota</taxon>
        <taxon>Agaricomycotina</taxon>
        <taxon>Agaricomycetes</taxon>
        <taxon>Polyporales</taxon>
        <taxon>Fomitopsis</taxon>
    </lineage>
</organism>
<dbReference type="Proteomes" id="UP000076727">
    <property type="component" value="Unassembled WGS sequence"/>
</dbReference>